<evidence type="ECO:0000313" key="1">
    <source>
        <dbReference type="EMBL" id="KJV55567.1"/>
    </source>
</evidence>
<dbReference type="Proteomes" id="UP000033616">
    <property type="component" value="Unassembled WGS sequence"/>
</dbReference>
<dbReference type="EMBL" id="LANP01000020">
    <property type="protein sequence ID" value="KJV55567.1"/>
    <property type="molecule type" value="Genomic_DNA"/>
</dbReference>
<dbReference type="PATRIC" id="fig|1359168.3.peg.449"/>
<proteinExistence type="predicted"/>
<accession>A0A0F3MJD9</accession>
<organism evidence="1 2">
    <name type="scientific">Orientia chuto str. Dubai</name>
    <dbReference type="NCBI Taxonomy" id="1359168"/>
    <lineage>
        <taxon>Bacteria</taxon>
        <taxon>Pseudomonadati</taxon>
        <taxon>Pseudomonadota</taxon>
        <taxon>Alphaproteobacteria</taxon>
        <taxon>Rickettsiales</taxon>
        <taxon>Rickettsiaceae</taxon>
        <taxon>Rickettsieae</taxon>
        <taxon>Orientia</taxon>
    </lineage>
</organism>
<comment type="caution">
    <text evidence="1">The sequence shown here is derived from an EMBL/GenBank/DDBJ whole genome shotgun (WGS) entry which is preliminary data.</text>
</comment>
<reference evidence="1 2" key="1">
    <citation type="submission" date="2015-02" db="EMBL/GenBank/DDBJ databases">
        <title>Genome Sequencing of Rickettsiales.</title>
        <authorList>
            <person name="Daugherty S.C."/>
            <person name="Su Q."/>
            <person name="Abolude K."/>
            <person name="Beier-Sexton M."/>
            <person name="Carlyon J.A."/>
            <person name="Carter R."/>
            <person name="Day N.P."/>
            <person name="Dumler S.J."/>
            <person name="Dyachenko V."/>
            <person name="Godinez A."/>
            <person name="Kurtti T.J."/>
            <person name="Lichay M."/>
            <person name="Mullins K.E."/>
            <person name="Ott S."/>
            <person name="Pappas-Brown V."/>
            <person name="Paris D.H."/>
            <person name="Patel P."/>
            <person name="Richards A.L."/>
            <person name="Sadzewicz L."/>
            <person name="Sears K."/>
            <person name="Seidman D."/>
            <person name="Sengamalay N."/>
            <person name="Stenos J."/>
            <person name="Tallon L.J."/>
            <person name="Vincent G."/>
            <person name="Fraser C.M."/>
            <person name="Munderloh U."/>
            <person name="Dunning-Hotopp J.C."/>
        </authorList>
    </citation>
    <scope>NUCLEOTIDE SEQUENCE [LARGE SCALE GENOMIC DNA]</scope>
    <source>
        <strain evidence="1 2">Fuller</strain>
    </source>
</reference>
<gene>
    <name evidence="1" type="ORF">OCHUTO_0800</name>
</gene>
<dbReference type="AlphaFoldDB" id="A0A0F3MJD9"/>
<keyword evidence="2" id="KW-1185">Reference proteome</keyword>
<dbReference type="RefSeq" id="WP_045797422.1">
    <property type="nucleotide sequence ID" value="NZ_LANP01000020.1"/>
</dbReference>
<name>A0A0F3MJD9_9RICK</name>
<sequence>MQRTVYDIITNSCNFTKNNSANNDTIFLPFYWKFYTSRVEGSDWRYMNLPNLTCYVKLAGNFPITKLKMKLQTLNIAFIWAYKLLNKLVN</sequence>
<evidence type="ECO:0000313" key="2">
    <source>
        <dbReference type="Proteomes" id="UP000033616"/>
    </source>
</evidence>
<protein>
    <submittedName>
        <fullName evidence="1">Uncharacterized protein</fullName>
    </submittedName>
</protein>